<dbReference type="PROSITE" id="PS50113">
    <property type="entry name" value="PAC"/>
    <property type="match status" value="2"/>
</dbReference>
<dbReference type="Proteomes" id="UP001211065">
    <property type="component" value="Unassembled WGS sequence"/>
</dbReference>
<feature type="region of interest" description="Disordered" evidence="9">
    <location>
        <begin position="400"/>
        <end position="451"/>
    </location>
</feature>
<dbReference type="PANTHER" id="PTHR43304">
    <property type="entry name" value="PHYTOCHROME-LIKE PROTEIN CPH1"/>
    <property type="match status" value="1"/>
</dbReference>
<proteinExistence type="predicted"/>
<keyword evidence="4" id="KW-0808">Transferase</keyword>
<gene>
    <name evidence="12" type="ORF">HK099_006975</name>
</gene>
<evidence type="ECO:0000256" key="7">
    <source>
        <dbReference type="ARBA" id="ARBA00022840"/>
    </source>
</evidence>
<comment type="caution">
    <text evidence="12">The sequence shown here is derived from an EMBL/GenBank/DDBJ whole genome shotgun (WGS) entry which is preliminary data.</text>
</comment>
<dbReference type="InterPro" id="IPR000700">
    <property type="entry name" value="PAS-assoc_C"/>
</dbReference>
<keyword evidence="13" id="KW-1185">Reference proteome</keyword>
<dbReference type="EC" id="2.7.13.3" evidence="2"/>
<keyword evidence="8" id="KW-0175">Coiled coil</keyword>
<dbReference type="InterPro" id="IPR001610">
    <property type="entry name" value="PAC"/>
</dbReference>
<dbReference type="InterPro" id="IPR013767">
    <property type="entry name" value="PAS_fold"/>
</dbReference>
<feature type="domain" description="PAS" evidence="10">
    <location>
        <begin position="573"/>
        <end position="627"/>
    </location>
</feature>
<dbReference type="InterPro" id="IPR052162">
    <property type="entry name" value="Sensor_kinase/Photoreceptor"/>
</dbReference>
<dbReference type="InterPro" id="IPR000014">
    <property type="entry name" value="PAS"/>
</dbReference>
<evidence type="ECO:0000256" key="1">
    <source>
        <dbReference type="ARBA" id="ARBA00000085"/>
    </source>
</evidence>
<dbReference type="CDD" id="cd00130">
    <property type="entry name" value="PAS"/>
    <property type="match status" value="4"/>
</dbReference>
<dbReference type="FunFam" id="3.30.450.20:FF:000060">
    <property type="entry name" value="Sensor protein FixL"/>
    <property type="match status" value="1"/>
</dbReference>
<evidence type="ECO:0000256" key="5">
    <source>
        <dbReference type="ARBA" id="ARBA00022741"/>
    </source>
</evidence>
<feature type="region of interest" description="Disordered" evidence="9">
    <location>
        <begin position="35"/>
        <end position="79"/>
    </location>
</feature>
<feature type="compositionally biased region" description="Polar residues" evidence="9">
    <location>
        <begin position="431"/>
        <end position="451"/>
    </location>
</feature>
<keyword evidence="6" id="KW-0418">Kinase</keyword>
<feature type="coiled-coil region" evidence="8">
    <location>
        <begin position="470"/>
        <end position="522"/>
    </location>
</feature>
<evidence type="ECO:0000313" key="13">
    <source>
        <dbReference type="Proteomes" id="UP001211065"/>
    </source>
</evidence>
<feature type="compositionally biased region" description="Low complexity" evidence="9">
    <location>
        <begin position="46"/>
        <end position="65"/>
    </location>
</feature>
<keyword evidence="7" id="KW-0067">ATP-binding</keyword>
<evidence type="ECO:0000313" key="12">
    <source>
        <dbReference type="EMBL" id="KAJ3225330.1"/>
    </source>
</evidence>
<dbReference type="AlphaFoldDB" id="A0AAD5U8S4"/>
<feature type="domain" description="PAC" evidence="11">
    <location>
        <begin position="769"/>
        <end position="821"/>
    </location>
</feature>
<dbReference type="SMART" id="SM00091">
    <property type="entry name" value="PAS"/>
    <property type="match status" value="4"/>
</dbReference>
<reference evidence="12" key="1">
    <citation type="submission" date="2020-05" db="EMBL/GenBank/DDBJ databases">
        <title>Phylogenomic resolution of chytrid fungi.</title>
        <authorList>
            <person name="Stajich J.E."/>
            <person name="Amses K."/>
            <person name="Simmons R."/>
            <person name="Seto K."/>
            <person name="Myers J."/>
            <person name="Bonds A."/>
            <person name="Quandt C.A."/>
            <person name="Barry K."/>
            <person name="Liu P."/>
            <person name="Grigoriev I."/>
            <person name="Longcore J.E."/>
            <person name="James T.Y."/>
        </authorList>
    </citation>
    <scope>NUCLEOTIDE SEQUENCE</scope>
    <source>
        <strain evidence="12">JEL0476</strain>
    </source>
</reference>
<dbReference type="Pfam" id="PF08447">
    <property type="entry name" value="PAS_3"/>
    <property type="match status" value="2"/>
</dbReference>
<dbReference type="PROSITE" id="PS50112">
    <property type="entry name" value="PAS"/>
    <property type="match status" value="3"/>
</dbReference>
<dbReference type="PANTHER" id="PTHR43304:SF1">
    <property type="entry name" value="PAC DOMAIN-CONTAINING PROTEIN"/>
    <property type="match status" value="1"/>
</dbReference>
<protein>
    <recommendedName>
        <fullName evidence="2">histidine kinase</fullName>
        <ecNumber evidence="2">2.7.13.3</ecNumber>
    </recommendedName>
</protein>
<evidence type="ECO:0000256" key="9">
    <source>
        <dbReference type="SAM" id="MobiDB-lite"/>
    </source>
</evidence>
<dbReference type="GO" id="GO:0004673">
    <property type="term" value="F:protein histidine kinase activity"/>
    <property type="evidence" value="ECO:0007669"/>
    <property type="project" value="UniProtKB-EC"/>
</dbReference>
<dbReference type="Gene3D" id="3.30.450.20">
    <property type="entry name" value="PAS domain"/>
    <property type="match status" value="4"/>
</dbReference>
<accession>A0AAD5U8S4</accession>
<feature type="domain" description="PAS" evidence="10">
    <location>
        <begin position="693"/>
        <end position="766"/>
    </location>
</feature>
<dbReference type="InterPro" id="IPR013655">
    <property type="entry name" value="PAS_fold_3"/>
</dbReference>
<feature type="compositionally biased region" description="Low complexity" evidence="9">
    <location>
        <begin position="404"/>
        <end position="430"/>
    </location>
</feature>
<dbReference type="GO" id="GO:0005524">
    <property type="term" value="F:ATP binding"/>
    <property type="evidence" value="ECO:0007669"/>
    <property type="project" value="UniProtKB-KW"/>
</dbReference>
<dbReference type="Pfam" id="PF00989">
    <property type="entry name" value="PAS"/>
    <property type="match status" value="2"/>
</dbReference>
<dbReference type="SMART" id="SM00086">
    <property type="entry name" value="PAC"/>
    <property type="match status" value="3"/>
</dbReference>
<evidence type="ECO:0000256" key="8">
    <source>
        <dbReference type="SAM" id="Coils"/>
    </source>
</evidence>
<evidence type="ECO:0000256" key="3">
    <source>
        <dbReference type="ARBA" id="ARBA00022553"/>
    </source>
</evidence>
<keyword evidence="3" id="KW-0597">Phosphoprotein</keyword>
<name>A0AAD5U8S4_9FUNG</name>
<evidence type="ECO:0000256" key="6">
    <source>
        <dbReference type="ARBA" id="ARBA00022777"/>
    </source>
</evidence>
<organism evidence="12 13">
    <name type="scientific">Clydaea vesicula</name>
    <dbReference type="NCBI Taxonomy" id="447962"/>
    <lineage>
        <taxon>Eukaryota</taxon>
        <taxon>Fungi</taxon>
        <taxon>Fungi incertae sedis</taxon>
        <taxon>Chytridiomycota</taxon>
        <taxon>Chytridiomycota incertae sedis</taxon>
        <taxon>Chytridiomycetes</taxon>
        <taxon>Lobulomycetales</taxon>
        <taxon>Lobulomycetaceae</taxon>
        <taxon>Clydaea</taxon>
    </lineage>
</organism>
<feature type="domain" description="PAS" evidence="10">
    <location>
        <begin position="815"/>
        <end position="886"/>
    </location>
</feature>
<evidence type="ECO:0000256" key="4">
    <source>
        <dbReference type="ARBA" id="ARBA00022679"/>
    </source>
</evidence>
<dbReference type="EMBL" id="JADGJW010000064">
    <property type="protein sequence ID" value="KAJ3225330.1"/>
    <property type="molecule type" value="Genomic_DNA"/>
</dbReference>
<evidence type="ECO:0000259" key="11">
    <source>
        <dbReference type="PROSITE" id="PS50113"/>
    </source>
</evidence>
<evidence type="ECO:0000259" key="10">
    <source>
        <dbReference type="PROSITE" id="PS50112"/>
    </source>
</evidence>
<evidence type="ECO:0000256" key="2">
    <source>
        <dbReference type="ARBA" id="ARBA00012438"/>
    </source>
</evidence>
<dbReference type="GO" id="GO:0006355">
    <property type="term" value="P:regulation of DNA-templated transcription"/>
    <property type="evidence" value="ECO:0007669"/>
    <property type="project" value="InterPro"/>
</dbReference>
<feature type="domain" description="PAC" evidence="11">
    <location>
        <begin position="889"/>
        <end position="941"/>
    </location>
</feature>
<dbReference type="InterPro" id="IPR035965">
    <property type="entry name" value="PAS-like_dom_sf"/>
</dbReference>
<dbReference type="NCBIfam" id="TIGR00229">
    <property type="entry name" value="sensory_box"/>
    <property type="match status" value="3"/>
</dbReference>
<sequence>MSCPFIPADNSPAKTFALEQSESLNKATELCSNKDLKQQALPNPVSSETSTATTTSLPTQPSTETASAAVVSPTYADEKERRLAEHVEKMDGNRHTSGGEGFKRTQKVINDNQQIEEQIFHGENEIFHKNEEAFFLAQDERELLNLKARQNEEIRALKVIQEQAIGDVNKRKAAKKFLRQQQREMKSLYNKTHEQEAACKKTEEAKQRLCEHRERCAKMADHIEEKHLKQIKQFNAAEERKINDQKILVELRVRHLTEEQRSEAMKEYQSKMNHQKALDKKKLDQICEQQRVELRHFKDKADLETLMMEEFANLLSTHELEEQEISNKHKLDYLLEKERIASTQLSLKVLLIQAENLIEIKKLQAVHRVQLRQLRRSQKSRKTKRYRHWSAILGRDLTQSKRTGSALQSGGGSSDQSADGSQGGSVASQSKPQSQAITRQSSDPNLKKSASPQINLVEGEEDEDDSQLKNINLDTQQENASDQLQKMKSQLMKLREIQEEKLEKLRKKNSNAQKEKEEEFQKMMMELEWQQDVDLKDLKKNDELEIQESIQIQERELEMEGHIRGAETKALLERKVLKSLLDSVADGVISIDPRGTIQRFNSSAEKMFGWSATQAINKNIKELMPPEFSINHDDYIYNYLTTGVKKVIGKVRQLKGLKKDGSIFPINVSVSEVVEDGFHLFTAIVRDLTEETNKEKLKQSEDDCLPQLIWKIDNSGKAMSLNKKFMEYTGLPEDQIYTVNLFSQAVIHPQDHKTALEAFMKGNKSKSAFEVKRRLKGADGTYKWFLSRGTPMFDLDGSILFWCGSCTDIDESECLQLQLSVLPESLPTILWKIDNEGNVLYSNSRFKEYTGHDFSKSIINLFSSEIIYTEDNEKVHSSFVNALKNKTFFEPTARLVSATGAFGWFLIRGTPVINSEGEVNGYFGTCTDVSAGHAKEDELHFFPESLPQLAWKCDTKGNTLYTNSKFRKFVGISDGQKFSVFSDALVHPDDLKPSKEKFIEANKEKANFEMKRRLQSENGEYKAYKTLAVPVFNERGEIISWYGTETAV</sequence>
<dbReference type="SUPFAM" id="SSF55785">
    <property type="entry name" value="PYP-like sensor domain (PAS domain)"/>
    <property type="match status" value="4"/>
</dbReference>
<keyword evidence="5" id="KW-0547">Nucleotide-binding</keyword>
<comment type="catalytic activity">
    <reaction evidence="1">
        <text>ATP + protein L-histidine = ADP + protein N-phospho-L-histidine.</text>
        <dbReference type="EC" id="2.7.13.3"/>
    </reaction>
</comment>